<dbReference type="EMBL" id="CSTD01000006">
    <property type="protein sequence ID" value="CPR13223.1"/>
    <property type="molecule type" value="Genomic_DNA"/>
</dbReference>
<proteinExistence type="predicted"/>
<dbReference type="RefSeq" id="WP_169718624.1">
    <property type="nucleotide sequence ID" value="NZ_CSTD01000006.1"/>
</dbReference>
<accession>A0A0U0WEM6</accession>
<gene>
    <name evidence="1" type="ORF">BN971_04530</name>
</gene>
<reference evidence="1 2" key="1">
    <citation type="submission" date="2015-03" db="EMBL/GenBank/DDBJ databases">
        <authorList>
            <person name="Murphy D."/>
        </authorList>
    </citation>
    <scope>NUCLEOTIDE SEQUENCE [LARGE SCALE GENOMIC DNA]</scope>
    <source>
        <strain evidence="1 2">DSM 44277</strain>
    </source>
</reference>
<protein>
    <submittedName>
        <fullName evidence="1">Uncharacterized protein</fullName>
    </submittedName>
</protein>
<dbReference type="Proteomes" id="UP000198875">
    <property type="component" value="Unassembled WGS sequence"/>
</dbReference>
<dbReference type="AlphaFoldDB" id="A0A0U0WEM6"/>
<name>A0A0U0WEM6_MYCBE</name>
<organism evidence="1 2">
    <name type="scientific">Mycobacterium bohemicum DSM 44277</name>
    <dbReference type="NCBI Taxonomy" id="1236609"/>
    <lineage>
        <taxon>Bacteria</taxon>
        <taxon>Bacillati</taxon>
        <taxon>Actinomycetota</taxon>
        <taxon>Actinomycetes</taxon>
        <taxon>Mycobacteriales</taxon>
        <taxon>Mycobacteriaceae</taxon>
        <taxon>Mycobacterium</taxon>
    </lineage>
</organism>
<evidence type="ECO:0000313" key="2">
    <source>
        <dbReference type="Proteomes" id="UP000198875"/>
    </source>
</evidence>
<evidence type="ECO:0000313" key="1">
    <source>
        <dbReference type="EMBL" id="CPR13223.1"/>
    </source>
</evidence>
<sequence length="51" mass="5140" precursor="true">MLDLSFVAVLVGLAALAVGFAAACDRLLGPDEPVLAEAGRDGAPRTELESA</sequence>